<organism evidence="2 3">
    <name type="scientific">Dicentrarchus labrax</name>
    <name type="common">European seabass</name>
    <name type="synonym">Morone labrax</name>
    <dbReference type="NCBI Taxonomy" id="13489"/>
    <lineage>
        <taxon>Eukaryota</taxon>
        <taxon>Metazoa</taxon>
        <taxon>Chordata</taxon>
        <taxon>Craniata</taxon>
        <taxon>Vertebrata</taxon>
        <taxon>Euteleostomi</taxon>
        <taxon>Actinopterygii</taxon>
        <taxon>Neopterygii</taxon>
        <taxon>Teleostei</taxon>
        <taxon>Neoteleostei</taxon>
        <taxon>Acanthomorphata</taxon>
        <taxon>Eupercaria</taxon>
        <taxon>Moronidae</taxon>
        <taxon>Dicentrarchus</taxon>
    </lineage>
</organism>
<feature type="region of interest" description="Disordered" evidence="1">
    <location>
        <begin position="1"/>
        <end position="20"/>
    </location>
</feature>
<dbReference type="PANTHER" id="PTHR47050:SF2">
    <property type="entry name" value="TETRATRICOPEPTIDE REPEAT PROTEIN 24"/>
    <property type="match status" value="1"/>
</dbReference>
<evidence type="ECO:0000313" key="3">
    <source>
        <dbReference type="Proteomes" id="UP000694389"/>
    </source>
</evidence>
<dbReference type="SMART" id="SM00028">
    <property type="entry name" value="TPR"/>
    <property type="match status" value="7"/>
</dbReference>
<dbReference type="Proteomes" id="UP000694389">
    <property type="component" value="Unassembled WGS sequence"/>
</dbReference>
<dbReference type="InterPro" id="IPR011990">
    <property type="entry name" value="TPR-like_helical_dom_sf"/>
</dbReference>
<reference evidence="2" key="1">
    <citation type="submission" date="2025-08" db="UniProtKB">
        <authorList>
            <consortium name="Ensembl"/>
        </authorList>
    </citation>
    <scope>IDENTIFICATION</scope>
</reference>
<feature type="region of interest" description="Disordered" evidence="1">
    <location>
        <begin position="405"/>
        <end position="568"/>
    </location>
</feature>
<feature type="compositionally biased region" description="Basic and acidic residues" evidence="1">
    <location>
        <begin position="500"/>
        <end position="511"/>
    </location>
</feature>
<evidence type="ECO:0000256" key="1">
    <source>
        <dbReference type="SAM" id="MobiDB-lite"/>
    </source>
</evidence>
<dbReference type="SUPFAM" id="SSF48452">
    <property type="entry name" value="TPR-like"/>
    <property type="match status" value="2"/>
</dbReference>
<dbReference type="GeneTree" id="ENSGT00730000111346"/>
<evidence type="ECO:0008006" key="4">
    <source>
        <dbReference type="Google" id="ProtNLM"/>
    </source>
</evidence>
<proteinExistence type="predicted"/>
<accession>A0A8P4KP20</accession>
<reference evidence="2" key="2">
    <citation type="submission" date="2025-09" db="UniProtKB">
        <authorList>
            <consortium name="Ensembl"/>
        </authorList>
    </citation>
    <scope>IDENTIFICATION</scope>
</reference>
<dbReference type="AlphaFoldDB" id="A0A8P4KP20"/>
<sequence>MASDASPPGEEEVTVRRRRRRKDVQAVDIEELTSAGHRALQEGRTGDAVSCFNTALKTAGQLQDSRVLRACSFNLGAAYVEAGQPKKGLDLLRQAQPGPKADRLPDLQFNLALAHNALGQDREAAAFFLQAAQLYRSQGDGGSEGDACMEMGRCYSRLQDWTLAVQGFLRAAESYRIAAMLDSAADAFKEAGSHMIQSDQFSHDDIISALTECLSLMDGLTDLRILGELYLSVGVSYCRLRCFQEAVQCFQRALGPVAQQPPLLAAVLHNLGAALNSGGQFTAAVDYHRLAAGLYGSLGCRGDQARCFSNLAFACSQLGDEEEAAESFIHALQGFRDTGDHLAEVQVCESLAECYLRQRKQQKSVQLYKQALSALSHCQQDSSGSVRDRLVERLTAALRQNLTVSLQRPHPLRSHQLRPHSLSPSVTRNSGITQSPGRASNQQPDDQRGEGQGSEATGRQDTAEHCGSPLGGTTEGPEYMSITPGLHSPYQSDPLQHSELWSDRQNPHTDSETSLVPEAEAPPTRPDGIIEATPPAARKETGFNLTSESDPLMGRAASRAAANVSTKI</sequence>
<protein>
    <recommendedName>
        <fullName evidence="4">Tetratricopeptide repeat protein 24</fullName>
    </recommendedName>
</protein>
<dbReference type="InterPro" id="IPR019734">
    <property type="entry name" value="TPR_rpt"/>
</dbReference>
<dbReference type="Ensembl" id="ENSDLAT00005084947.1">
    <property type="protein sequence ID" value="ENSDLAP00005083069.1"/>
    <property type="gene ID" value="ENSDLAG00005006472.2"/>
</dbReference>
<dbReference type="InterPro" id="IPR024812">
    <property type="entry name" value="TPR_24"/>
</dbReference>
<dbReference type="PANTHER" id="PTHR47050">
    <property type="entry name" value="TETRATRICOPEPTIDE REPEAT PROTEIN 24"/>
    <property type="match status" value="1"/>
</dbReference>
<keyword evidence="3" id="KW-1185">Reference proteome</keyword>
<name>A0A8P4KP20_DICLA</name>
<dbReference type="Gene3D" id="1.25.40.10">
    <property type="entry name" value="Tetratricopeptide repeat domain"/>
    <property type="match status" value="2"/>
</dbReference>
<feature type="compositionally biased region" description="Polar residues" evidence="1">
    <location>
        <begin position="422"/>
        <end position="444"/>
    </location>
</feature>
<dbReference type="Pfam" id="PF13424">
    <property type="entry name" value="TPR_12"/>
    <property type="match status" value="1"/>
</dbReference>
<evidence type="ECO:0000313" key="2">
    <source>
        <dbReference type="Ensembl" id="ENSDLAP00005083069.1"/>
    </source>
</evidence>